<gene>
    <name evidence="1" type="ORF">DBR06_SOUSAS310130</name>
</gene>
<sequence length="66" mass="7690">SRPCFSLMALEMLCSSHTCSLSWDKPSCHSLESKEIFMALRYLERISSKSCHDVRTDFKFQEKNRG</sequence>
<protein>
    <submittedName>
        <fullName evidence="1">Uncharacterized protein</fullName>
    </submittedName>
</protein>
<dbReference type="AlphaFoldDB" id="A0A484GNJ6"/>
<comment type="caution">
    <text evidence="1">The sequence shown here is derived from an EMBL/GenBank/DDBJ whole genome shotgun (WGS) entry which is preliminary data.</text>
</comment>
<name>A0A484GNJ6_SOUCH</name>
<organism evidence="1 2">
    <name type="scientific">Sousa chinensis</name>
    <name type="common">Indo-pacific humpbacked dolphin</name>
    <name type="synonym">Steno chinensis</name>
    <dbReference type="NCBI Taxonomy" id="103600"/>
    <lineage>
        <taxon>Eukaryota</taxon>
        <taxon>Metazoa</taxon>
        <taxon>Chordata</taxon>
        <taxon>Craniata</taxon>
        <taxon>Vertebrata</taxon>
        <taxon>Euteleostomi</taxon>
        <taxon>Mammalia</taxon>
        <taxon>Eutheria</taxon>
        <taxon>Laurasiatheria</taxon>
        <taxon>Artiodactyla</taxon>
        <taxon>Whippomorpha</taxon>
        <taxon>Cetacea</taxon>
        <taxon>Odontoceti</taxon>
        <taxon>Delphinidae</taxon>
        <taxon>Sousa</taxon>
    </lineage>
</organism>
<reference evidence="1 2" key="1">
    <citation type="journal article" date="2018" name="Genomics">
        <title>Molecular footprints of inshore aquatic adaptation in Indo-Pacific humpback dolphin (Sousa chinensis).</title>
        <authorList>
            <person name="Ming Y."/>
            <person name="Jian J."/>
            <person name="Yu F."/>
            <person name="Yu X."/>
            <person name="Wang J."/>
            <person name="Liu W."/>
        </authorList>
    </citation>
    <scope>NUCLEOTIDE SEQUENCE [LARGE SCALE GENOMIC DNA]</scope>
    <source>
        <strain evidence="1">MY-2018</strain>
        <tissue evidence="1">Skin</tissue>
    </source>
</reference>
<keyword evidence="2" id="KW-1185">Reference proteome</keyword>
<dbReference type="EMBL" id="QWLN02005965">
    <property type="protein sequence ID" value="TEA36716.1"/>
    <property type="molecule type" value="Genomic_DNA"/>
</dbReference>
<feature type="non-terminal residue" evidence="1">
    <location>
        <position position="66"/>
    </location>
</feature>
<proteinExistence type="predicted"/>
<accession>A0A484GNJ6</accession>
<feature type="non-terminal residue" evidence="1">
    <location>
        <position position="1"/>
    </location>
</feature>
<dbReference type="Proteomes" id="UP000295264">
    <property type="component" value="Unassembled WGS sequence"/>
</dbReference>
<evidence type="ECO:0000313" key="1">
    <source>
        <dbReference type="EMBL" id="TEA36716.1"/>
    </source>
</evidence>
<evidence type="ECO:0000313" key="2">
    <source>
        <dbReference type="Proteomes" id="UP000295264"/>
    </source>
</evidence>